<feature type="chain" id="PRO_5044367186" description="DUF5626 domain-containing protein" evidence="1">
    <location>
        <begin position="26"/>
        <end position="130"/>
    </location>
</feature>
<evidence type="ECO:0000256" key="1">
    <source>
        <dbReference type="SAM" id="SignalP"/>
    </source>
</evidence>
<dbReference type="AlphaFoldDB" id="A0A0M0KMG8"/>
<protein>
    <recommendedName>
        <fullName evidence="3">DUF5626 domain-containing protein</fullName>
    </recommendedName>
</protein>
<evidence type="ECO:0000313" key="2">
    <source>
        <dbReference type="EMBL" id="KOO39970.1"/>
    </source>
</evidence>
<accession>A0A0M0KMG8</accession>
<dbReference type="PATRIC" id="fig|136160.3.peg.3425"/>
<feature type="signal peptide" evidence="1">
    <location>
        <begin position="1"/>
        <end position="25"/>
    </location>
</feature>
<dbReference type="GeneID" id="87596612"/>
<evidence type="ECO:0008006" key="3">
    <source>
        <dbReference type="Google" id="ProtNLM"/>
    </source>
</evidence>
<organism evidence="2">
    <name type="scientific">Halalkalibacterium halodurans</name>
    <name type="common">Bacillus halodurans</name>
    <dbReference type="NCBI Taxonomy" id="86665"/>
    <lineage>
        <taxon>Bacteria</taxon>
        <taxon>Bacillati</taxon>
        <taxon>Bacillota</taxon>
        <taxon>Bacilli</taxon>
        <taxon>Bacillales</taxon>
        <taxon>Bacillaceae</taxon>
        <taxon>Halalkalibacterium (ex Joshi et al. 2022)</taxon>
    </lineage>
</organism>
<dbReference type="RefSeq" id="WP_053431811.1">
    <property type="nucleotide sequence ID" value="NZ_CP040441.1"/>
</dbReference>
<comment type="caution">
    <text evidence="2">The sequence shown here is derived from an EMBL/GenBank/DDBJ whole genome shotgun (WGS) entry which is preliminary data.</text>
</comment>
<proteinExistence type="predicted"/>
<name>A0A0M0KMG8_ALKHA</name>
<sequence>MKRMKLGIIGFCVVALLVVPTNANAYSGSYSFDISYGVEGSKKHSLANKSTSTTARANTYWHSGEVKSSKGRYDVSLKRTLKTYTTSLITADGTSAKRNFGTVTKNDYTVRVDKRTGDADRIKGSGTINQ</sequence>
<dbReference type="EMBL" id="LILD01000001">
    <property type="protein sequence ID" value="KOO39970.1"/>
    <property type="molecule type" value="Genomic_DNA"/>
</dbReference>
<keyword evidence="1" id="KW-0732">Signal</keyword>
<reference evidence="2" key="1">
    <citation type="submission" date="2015-08" db="EMBL/GenBank/DDBJ databases">
        <title>Complete DNA Sequence of Pseudomonas syringae pv. actinidiae, the Causal Agent of Kiwifruit Canker Disease.</title>
        <authorList>
            <person name="Rikkerink E.H.A."/>
            <person name="Fineran P.C."/>
        </authorList>
    </citation>
    <scope>NUCLEOTIDE SEQUENCE</scope>
    <source>
        <strain evidence="2">DSM 13666</strain>
    </source>
</reference>
<gene>
    <name evidence="2" type="ORF">AMD02_14760</name>
</gene>